<name>A0A3M2HJ71_9GAMM</name>
<gene>
    <name evidence="1" type="ORF">EBB59_13030</name>
</gene>
<evidence type="ECO:0000313" key="1">
    <source>
        <dbReference type="EMBL" id="RMH87419.1"/>
    </source>
</evidence>
<dbReference type="EMBL" id="RFLY01000036">
    <property type="protein sequence ID" value="RMH87419.1"/>
    <property type="molecule type" value="Genomic_DNA"/>
</dbReference>
<comment type="caution">
    <text evidence="1">The sequence shown here is derived from an EMBL/GenBank/DDBJ whole genome shotgun (WGS) entry which is preliminary data.</text>
</comment>
<reference evidence="1 2" key="1">
    <citation type="submission" date="2018-10" db="EMBL/GenBank/DDBJ databases">
        <title>Proposal of Lysobacter pythonis sp. nov. isolated from royal pythons (Python regius).</title>
        <authorList>
            <person name="Hans-Juergen B."/>
            <person name="Huptas C."/>
            <person name="Sandra B."/>
            <person name="Igor L."/>
            <person name="Joachim S."/>
            <person name="Siegfried S."/>
            <person name="Mareike W."/>
            <person name="Peter K."/>
        </authorList>
    </citation>
    <scope>NUCLEOTIDE SEQUENCE [LARGE SCALE GENOMIC DNA]</scope>
    <source>
        <strain evidence="1 2">4284/11</strain>
    </source>
</reference>
<sequence>MMSMAACSPVSESVQPPAPDAARYGDGFPVIKPFDLPKAGSKVTADFELPNAMDGDHLRPVWVGFRFSIPITKDYAPGEQAASRKRMDYLYESPIPIRIRLWRIEGGERTPVVLHEMQQTIRPSKAWYEPHPDEVFTKHNGAGMDTKEMIAIGKFDYRNRAYLPWEVASIFPPTPGRYHIEMESLEDHPILANLPFEMVVTHYHLWGIKQ</sequence>
<dbReference type="AlphaFoldDB" id="A0A3M2HJ71"/>
<proteinExistence type="predicted"/>
<dbReference type="Proteomes" id="UP000275012">
    <property type="component" value="Unassembled WGS sequence"/>
</dbReference>
<evidence type="ECO:0000313" key="2">
    <source>
        <dbReference type="Proteomes" id="UP000275012"/>
    </source>
</evidence>
<organism evidence="1 2">
    <name type="scientific">Solilutibacter pythonis</name>
    <dbReference type="NCBI Taxonomy" id="2483112"/>
    <lineage>
        <taxon>Bacteria</taxon>
        <taxon>Pseudomonadati</taxon>
        <taxon>Pseudomonadota</taxon>
        <taxon>Gammaproteobacteria</taxon>
        <taxon>Lysobacterales</taxon>
        <taxon>Lysobacteraceae</taxon>
        <taxon>Solilutibacter</taxon>
    </lineage>
</organism>
<keyword evidence="2" id="KW-1185">Reference proteome</keyword>
<accession>A0A3M2HJ71</accession>
<protein>
    <submittedName>
        <fullName evidence="1">Uncharacterized protein</fullName>
    </submittedName>
</protein>